<name>A0A4Q6XJH3_9SPHI</name>
<evidence type="ECO:0000313" key="2">
    <source>
        <dbReference type="Proteomes" id="UP000292855"/>
    </source>
</evidence>
<dbReference type="RefSeq" id="WP_130142148.1">
    <property type="nucleotide sequence ID" value="NZ_SGIT01000002.1"/>
</dbReference>
<dbReference type="OrthoDB" id="1273722at2"/>
<evidence type="ECO:0000313" key="1">
    <source>
        <dbReference type="EMBL" id="RZF60230.1"/>
    </source>
</evidence>
<dbReference type="AlphaFoldDB" id="A0A4Q6XJH3"/>
<keyword evidence="2" id="KW-1185">Reference proteome</keyword>
<evidence type="ECO:0008006" key="3">
    <source>
        <dbReference type="Google" id="ProtNLM"/>
    </source>
</evidence>
<sequence>MENISHRVIIASVYYNRADWHIFIRFIYPHLSKAFDAGMLNCFYMQLNTYRGDHVKLVIHPAAHCESLEERFSELISNFLECHPSADNEVAYPVNDFFMPYPNNSVWINHNRNQTLLYTDKSNAIEDLQMQVSLAMVAALGDEEITLESTVSFLVYMHLVMLYTICDDFRQAQVFLNELIYSDQTKLPPEEIRNQEKESAWFFFQQLFDENRMLLVQMVYDVWKLRDEENGMEWLDTWKNNCKHFLDGRDLPSSFFHLSGLIANQANFTSAVSLSSLTLKLIHKLLSYIGTHP</sequence>
<dbReference type="Proteomes" id="UP000292855">
    <property type="component" value="Unassembled WGS sequence"/>
</dbReference>
<dbReference type="EMBL" id="SGIT01000002">
    <property type="protein sequence ID" value="RZF60230.1"/>
    <property type="molecule type" value="Genomic_DNA"/>
</dbReference>
<proteinExistence type="predicted"/>
<organism evidence="1 2">
    <name type="scientific">Sphingobacterium corticibacterium</name>
    <dbReference type="NCBI Taxonomy" id="2484746"/>
    <lineage>
        <taxon>Bacteria</taxon>
        <taxon>Pseudomonadati</taxon>
        <taxon>Bacteroidota</taxon>
        <taxon>Sphingobacteriia</taxon>
        <taxon>Sphingobacteriales</taxon>
        <taxon>Sphingobacteriaceae</taxon>
        <taxon>Sphingobacterium</taxon>
    </lineage>
</organism>
<accession>A0A4Q6XJH3</accession>
<protein>
    <recommendedName>
        <fullName evidence="3">Thiopeptide-type bacteriocin biosynthesis domain-containing protein</fullName>
    </recommendedName>
</protein>
<reference evidence="1 2" key="1">
    <citation type="submission" date="2019-02" db="EMBL/GenBank/DDBJ databases">
        <authorList>
            <person name="Li Y."/>
        </authorList>
    </citation>
    <scope>NUCLEOTIDE SEQUENCE [LARGE SCALE GENOMIC DNA]</scope>
    <source>
        <strain evidence="1 2">30C10-4-7</strain>
    </source>
</reference>
<comment type="caution">
    <text evidence="1">The sequence shown here is derived from an EMBL/GenBank/DDBJ whole genome shotgun (WGS) entry which is preliminary data.</text>
</comment>
<gene>
    <name evidence="1" type="ORF">EWE74_14075</name>
</gene>